<feature type="domain" description="Protein kinase" evidence="10">
    <location>
        <begin position="17"/>
        <end position="291"/>
    </location>
</feature>
<comment type="catalytic activity">
    <reaction evidence="7">
        <text>L-threonyl-[protein] + ATP = O-phospho-L-threonyl-[protein] + ADP + H(+)</text>
        <dbReference type="Rhea" id="RHEA:46608"/>
        <dbReference type="Rhea" id="RHEA-COMP:11060"/>
        <dbReference type="Rhea" id="RHEA-COMP:11605"/>
        <dbReference type="ChEBI" id="CHEBI:15378"/>
        <dbReference type="ChEBI" id="CHEBI:30013"/>
        <dbReference type="ChEBI" id="CHEBI:30616"/>
        <dbReference type="ChEBI" id="CHEBI:61977"/>
        <dbReference type="ChEBI" id="CHEBI:456216"/>
        <dbReference type="EC" id="2.7.11.1"/>
    </reaction>
</comment>
<keyword evidence="6" id="KW-0067">ATP-binding</keyword>
<dbReference type="PANTHER" id="PTHR44899">
    <property type="entry name" value="CAMK FAMILY PROTEIN KINASE"/>
    <property type="match status" value="1"/>
</dbReference>
<feature type="compositionally biased region" description="Low complexity" evidence="9">
    <location>
        <begin position="1061"/>
        <end position="1076"/>
    </location>
</feature>
<comment type="catalytic activity">
    <reaction evidence="8">
        <text>L-seryl-[protein] + ATP = O-phospho-L-seryl-[protein] + ADP + H(+)</text>
        <dbReference type="Rhea" id="RHEA:17989"/>
        <dbReference type="Rhea" id="RHEA-COMP:9863"/>
        <dbReference type="Rhea" id="RHEA-COMP:11604"/>
        <dbReference type="ChEBI" id="CHEBI:15378"/>
        <dbReference type="ChEBI" id="CHEBI:29999"/>
        <dbReference type="ChEBI" id="CHEBI:30616"/>
        <dbReference type="ChEBI" id="CHEBI:83421"/>
        <dbReference type="ChEBI" id="CHEBI:456216"/>
        <dbReference type="EC" id="2.7.11.1"/>
    </reaction>
</comment>
<evidence type="ECO:0000256" key="5">
    <source>
        <dbReference type="ARBA" id="ARBA00022777"/>
    </source>
</evidence>
<evidence type="ECO:0000256" key="4">
    <source>
        <dbReference type="ARBA" id="ARBA00022741"/>
    </source>
</evidence>
<evidence type="ECO:0000256" key="9">
    <source>
        <dbReference type="SAM" id="MobiDB-lite"/>
    </source>
</evidence>
<keyword evidence="3" id="KW-0808">Transferase</keyword>
<dbReference type="Gene3D" id="3.30.200.20">
    <property type="entry name" value="Phosphorylase Kinase, domain 1"/>
    <property type="match status" value="1"/>
</dbReference>
<keyword evidence="2" id="KW-0723">Serine/threonine-protein kinase</keyword>
<dbReference type="SMART" id="SM00220">
    <property type="entry name" value="S_TKc"/>
    <property type="match status" value="1"/>
</dbReference>
<feature type="region of interest" description="Disordered" evidence="9">
    <location>
        <begin position="713"/>
        <end position="732"/>
    </location>
</feature>
<feature type="compositionally biased region" description="Low complexity" evidence="9">
    <location>
        <begin position="842"/>
        <end position="853"/>
    </location>
</feature>
<evidence type="ECO:0000256" key="7">
    <source>
        <dbReference type="ARBA" id="ARBA00047899"/>
    </source>
</evidence>
<dbReference type="PANTHER" id="PTHR44899:SF3">
    <property type="entry name" value="SERINE_THREONINE-PROTEIN KINASE NEK1"/>
    <property type="match status" value="1"/>
</dbReference>
<evidence type="ECO:0000256" key="3">
    <source>
        <dbReference type="ARBA" id="ARBA00022679"/>
    </source>
</evidence>
<feature type="region of interest" description="Disordered" evidence="9">
    <location>
        <begin position="492"/>
        <end position="522"/>
    </location>
</feature>
<protein>
    <recommendedName>
        <fullName evidence="1">non-specific serine/threonine protein kinase</fullName>
        <ecNumber evidence="1">2.7.11.1</ecNumber>
    </recommendedName>
</protein>
<evidence type="ECO:0000256" key="8">
    <source>
        <dbReference type="ARBA" id="ARBA00048679"/>
    </source>
</evidence>
<organism evidence="11 12">
    <name type="scientific">Klebsormidium nitens</name>
    <name type="common">Green alga</name>
    <name type="synonym">Ulothrix nitens</name>
    <dbReference type="NCBI Taxonomy" id="105231"/>
    <lineage>
        <taxon>Eukaryota</taxon>
        <taxon>Viridiplantae</taxon>
        <taxon>Streptophyta</taxon>
        <taxon>Klebsormidiophyceae</taxon>
        <taxon>Klebsormidiales</taxon>
        <taxon>Klebsormidiaceae</taxon>
        <taxon>Klebsormidium</taxon>
    </lineage>
</organism>
<dbReference type="EMBL" id="DF237373">
    <property type="protein sequence ID" value="GAQ88392.1"/>
    <property type="molecule type" value="Genomic_DNA"/>
</dbReference>
<evidence type="ECO:0000313" key="11">
    <source>
        <dbReference type="EMBL" id="GAQ88392.1"/>
    </source>
</evidence>
<dbReference type="AlphaFoldDB" id="A0A1Y1IEJ7"/>
<feature type="compositionally biased region" description="Basic and acidic residues" evidence="9">
    <location>
        <begin position="895"/>
        <end position="917"/>
    </location>
</feature>
<dbReference type="OMA" id="ERRMEEC"/>
<feature type="region of interest" description="Disordered" evidence="9">
    <location>
        <begin position="1219"/>
        <end position="1248"/>
    </location>
</feature>
<feature type="compositionally biased region" description="Pro residues" evidence="9">
    <location>
        <begin position="406"/>
        <end position="417"/>
    </location>
</feature>
<dbReference type="Pfam" id="PF00069">
    <property type="entry name" value="Pkinase"/>
    <property type="match status" value="1"/>
</dbReference>
<dbReference type="Proteomes" id="UP000054558">
    <property type="component" value="Unassembled WGS sequence"/>
</dbReference>
<feature type="region of interest" description="Disordered" evidence="9">
    <location>
        <begin position="342"/>
        <end position="435"/>
    </location>
</feature>
<dbReference type="OrthoDB" id="248923at2759"/>
<feature type="region of interest" description="Disordered" evidence="9">
    <location>
        <begin position="453"/>
        <end position="478"/>
    </location>
</feature>
<dbReference type="InterPro" id="IPR008271">
    <property type="entry name" value="Ser/Thr_kinase_AS"/>
</dbReference>
<dbReference type="CDD" id="cd08215">
    <property type="entry name" value="STKc_Nek"/>
    <property type="match status" value="1"/>
</dbReference>
<feature type="region of interest" description="Disordered" evidence="9">
    <location>
        <begin position="1102"/>
        <end position="1128"/>
    </location>
</feature>
<evidence type="ECO:0000256" key="2">
    <source>
        <dbReference type="ARBA" id="ARBA00022527"/>
    </source>
</evidence>
<dbReference type="InterPro" id="IPR011009">
    <property type="entry name" value="Kinase-like_dom_sf"/>
</dbReference>
<evidence type="ECO:0000313" key="12">
    <source>
        <dbReference type="Proteomes" id="UP000054558"/>
    </source>
</evidence>
<feature type="region of interest" description="Disordered" evidence="9">
    <location>
        <begin position="752"/>
        <end position="1001"/>
    </location>
</feature>
<dbReference type="EC" id="2.7.11.1" evidence="1"/>
<dbReference type="InterPro" id="IPR051131">
    <property type="entry name" value="NEK_Ser/Thr_kinase_NIMA"/>
</dbReference>
<reference evidence="11 12" key="1">
    <citation type="journal article" date="2014" name="Nat. Commun.">
        <title>Klebsormidium flaccidum genome reveals primary factors for plant terrestrial adaptation.</title>
        <authorList>
            <person name="Hori K."/>
            <person name="Maruyama F."/>
            <person name="Fujisawa T."/>
            <person name="Togashi T."/>
            <person name="Yamamoto N."/>
            <person name="Seo M."/>
            <person name="Sato S."/>
            <person name="Yamada T."/>
            <person name="Mori H."/>
            <person name="Tajima N."/>
            <person name="Moriyama T."/>
            <person name="Ikeuchi M."/>
            <person name="Watanabe M."/>
            <person name="Wada H."/>
            <person name="Kobayashi K."/>
            <person name="Saito M."/>
            <person name="Masuda T."/>
            <person name="Sasaki-Sekimoto Y."/>
            <person name="Mashiguchi K."/>
            <person name="Awai K."/>
            <person name="Shimojima M."/>
            <person name="Masuda S."/>
            <person name="Iwai M."/>
            <person name="Nobusawa T."/>
            <person name="Narise T."/>
            <person name="Kondo S."/>
            <person name="Saito H."/>
            <person name="Sato R."/>
            <person name="Murakawa M."/>
            <person name="Ihara Y."/>
            <person name="Oshima-Yamada Y."/>
            <person name="Ohtaka K."/>
            <person name="Satoh M."/>
            <person name="Sonobe K."/>
            <person name="Ishii M."/>
            <person name="Ohtani R."/>
            <person name="Kanamori-Sato M."/>
            <person name="Honoki R."/>
            <person name="Miyazaki D."/>
            <person name="Mochizuki H."/>
            <person name="Umetsu J."/>
            <person name="Higashi K."/>
            <person name="Shibata D."/>
            <person name="Kamiya Y."/>
            <person name="Sato N."/>
            <person name="Nakamura Y."/>
            <person name="Tabata S."/>
            <person name="Ida S."/>
            <person name="Kurokawa K."/>
            <person name="Ohta H."/>
        </authorList>
    </citation>
    <scope>NUCLEOTIDE SEQUENCE [LARGE SCALE GENOMIC DNA]</scope>
    <source>
        <strain evidence="11 12">NIES-2285</strain>
    </source>
</reference>
<dbReference type="InterPro" id="IPR000719">
    <property type="entry name" value="Prot_kinase_dom"/>
</dbReference>
<proteinExistence type="predicted"/>
<evidence type="ECO:0000256" key="6">
    <source>
        <dbReference type="ARBA" id="ARBA00022840"/>
    </source>
</evidence>
<sequence>MEEQVQQGEMDNELDGYQILRRMGEGAQGRIFLVREKPEDGPGAGSRKKEWVMKMVSLPSKFPQPQQYEDAIREGSTMQYLHHPCVVSCKESFVHEQQTLCIVMEHCKGGDLCTRIKQQAELGQSFPEDLVTDWLVHTLLALEYLHKQRILHRDIKSENIFLHQPLSGGPQIITAQLGDFGIARVLDSSDALASTFVGTPYYMSPELFKGRPYNYKTDIWALGCVLYELLCLRQPFKAKNFPDLAAEVTRGLYPPIQSSYSAEIRNVVACMLTLDPQHRPLASELLELPFLRARAKAFITAHATAAPPQHRRGAGRAFNPVVLYHSLRDQARRLHLVCSPELRESGTETETSTSSDCSPARGRYPAEMTPPQAPDLYTRGGPAPFPATPRFAEWPPQSGDVGGSSPSPPPEPRPPSGRPSVLSDPPPTRASPLYRPIPIRAVPFCPPNMRYDRKEPYEEGPGPPNRKGPPGWSLLHRPPMYKAESAPTCYHVTSGEDLSRSGSSLEDQYGPGEPGWNVDSKGSSNWENTGMDYYGEGLGNPRGVREMREARVKRREVTAAHRARRSPRSPQQASLIEALDRDMILGDDEAEDKEVVHVFHVDASSSSPELNEEGYEVIGCSSAVFPSATRTHHRGSVSDGHQVFGIWPVSDADFGSSGGRTSSARPMPFAAYVSEGKAPSAFSVYRRPPQAASSWKAYEPAGRALENVGKAGMRPAPLPLRPDTVSPHKPLRQPVSDSALLLTPECVTVQYKSPSPPIGPPPKSLRPAVTVRSRRAVNPANAPSREPTPPHDLNGQPSRVRMSRPYAAADATPPGSRSEGSGDPPASDGRSTSPEEGEAEGRNGSSQGRDSNGSSGGGSSTEARSASSSETVHGGSGSSSSMSSKHFDIAVSQAVREETARRIERGAATVRRERATRDGSFGGATSAGEYAQVRPRGRSLKEASGEFLLQNRRHHSEGECALAQGLPAAQPSERRGSSVLERPPRASKGGLAEGAVSQGEETERIRYGAGLGSDTTTSHHPIVRAVSSVSEGARDLPARTGHFVRRAHHSTAAGSAPLARAPVNKAPVSASAPPSARHSLGGPVSGDVNSVPRAFQRGAAYYSDGGDDWNEPSTSGQMAVDDRRRKAGLRPREHPLFADRTEGRARFEYDLAHMHEGGQNARRCTIGTPGGVLKDGVSSQAIVKESSAYQAPLLHNEARGARRSWKEEARSAGVEWWRLPPITNPPQQSLEGGRPRGINPQRTAMVLS</sequence>
<keyword evidence="4" id="KW-0547">Nucleotide-binding</keyword>
<dbReference type="GO" id="GO:0005524">
    <property type="term" value="F:ATP binding"/>
    <property type="evidence" value="ECO:0007669"/>
    <property type="project" value="UniProtKB-KW"/>
</dbReference>
<gene>
    <name evidence="11" type="ORF">KFL_004240040</name>
</gene>
<evidence type="ECO:0000259" key="10">
    <source>
        <dbReference type="PROSITE" id="PS50011"/>
    </source>
</evidence>
<dbReference type="STRING" id="105231.A0A1Y1IEJ7"/>
<accession>A0A1Y1IEJ7</accession>
<feature type="compositionally biased region" description="Low complexity" evidence="9">
    <location>
        <begin position="860"/>
        <end position="884"/>
    </location>
</feature>
<name>A0A1Y1IEJ7_KLENI</name>
<keyword evidence="5 11" id="KW-0418">Kinase</keyword>
<keyword evidence="12" id="KW-1185">Reference proteome</keyword>
<dbReference type="PROSITE" id="PS50011">
    <property type="entry name" value="PROTEIN_KINASE_DOM"/>
    <property type="match status" value="1"/>
</dbReference>
<dbReference type="GO" id="GO:0004674">
    <property type="term" value="F:protein serine/threonine kinase activity"/>
    <property type="evidence" value="ECO:0007669"/>
    <property type="project" value="UniProtKB-KW"/>
</dbReference>
<dbReference type="SUPFAM" id="SSF56112">
    <property type="entry name" value="Protein kinase-like (PK-like)"/>
    <property type="match status" value="1"/>
</dbReference>
<dbReference type="Gene3D" id="1.10.510.10">
    <property type="entry name" value="Transferase(Phosphotransferase) domain 1"/>
    <property type="match status" value="1"/>
</dbReference>
<evidence type="ECO:0000256" key="1">
    <source>
        <dbReference type="ARBA" id="ARBA00012513"/>
    </source>
</evidence>
<feature type="compositionally biased region" description="Pro residues" evidence="9">
    <location>
        <begin position="754"/>
        <end position="764"/>
    </location>
</feature>
<feature type="region of interest" description="Disordered" evidence="9">
    <location>
        <begin position="1048"/>
        <end position="1090"/>
    </location>
</feature>
<dbReference type="PROSITE" id="PS00108">
    <property type="entry name" value="PROTEIN_KINASE_ST"/>
    <property type="match status" value="1"/>
</dbReference>
<feature type="compositionally biased region" description="Low complexity" evidence="9">
    <location>
        <begin position="395"/>
        <end position="405"/>
    </location>
</feature>